<keyword evidence="10" id="KW-1185">Reference proteome</keyword>
<feature type="domain" description="DUF6596" evidence="8">
    <location>
        <begin position="185"/>
        <end position="285"/>
    </location>
</feature>
<dbReference type="InterPro" id="IPR013324">
    <property type="entry name" value="RNA_pol_sigma_r3/r4-like"/>
</dbReference>
<dbReference type="Pfam" id="PF20239">
    <property type="entry name" value="DUF6596"/>
    <property type="match status" value="1"/>
</dbReference>
<evidence type="ECO:0000259" key="8">
    <source>
        <dbReference type="Pfam" id="PF20239"/>
    </source>
</evidence>
<evidence type="ECO:0000259" key="7">
    <source>
        <dbReference type="Pfam" id="PF08281"/>
    </source>
</evidence>
<keyword evidence="2" id="KW-0805">Transcription regulation</keyword>
<dbReference type="Pfam" id="PF00561">
    <property type="entry name" value="Abhydrolase_1"/>
    <property type="match status" value="1"/>
</dbReference>
<dbReference type="InterPro" id="IPR007627">
    <property type="entry name" value="RNA_pol_sigma70_r2"/>
</dbReference>
<dbReference type="InterPro" id="IPR046531">
    <property type="entry name" value="DUF6596"/>
</dbReference>
<name>A0A1H8SVU1_9PSEU</name>
<dbReference type="InterPro" id="IPR014284">
    <property type="entry name" value="RNA_pol_sigma-70_dom"/>
</dbReference>
<dbReference type="InterPro" id="IPR013325">
    <property type="entry name" value="RNA_pol_sigma_r2"/>
</dbReference>
<dbReference type="SUPFAM" id="SSF88659">
    <property type="entry name" value="Sigma3 and sigma4 domains of RNA polymerase sigma factors"/>
    <property type="match status" value="1"/>
</dbReference>
<dbReference type="Gene3D" id="1.10.1740.10">
    <property type="match status" value="1"/>
</dbReference>
<dbReference type="InterPro" id="IPR000073">
    <property type="entry name" value="AB_hydrolase_1"/>
</dbReference>
<dbReference type="GO" id="GO:0016987">
    <property type="term" value="F:sigma factor activity"/>
    <property type="evidence" value="ECO:0007669"/>
    <property type="project" value="UniProtKB-KW"/>
</dbReference>
<evidence type="ECO:0000256" key="4">
    <source>
        <dbReference type="ARBA" id="ARBA00023163"/>
    </source>
</evidence>
<dbReference type="InterPro" id="IPR029058">
    <property type="entry name" value="AB_hydrolase_fold"/>
</dbReference>
<dbReference type="PANTHER" id="PTHR47756">
    <property type="entry name" value="BLL6612 PROTEIN-RELATED"/>
    <property type="match status" value="1"/>
</dbReference>
<dbReference type="NCBIfam" id="TIGR02937">
    <property type="entry name" value="sigma70-ECF"/>
    <property type="match status" value="1"/>
</dbReference>
<protein>
    <submittedName>
        <fullName evidence="9">RNA polymerase sigma factor, sigma-70 family</fullName>
    </submittedName>
</protein>
<dbReference type="InterPro" id="IPR013249">
    <property type="entry name" value="RNA_pol_sigma70_r4_t2"/>
</dbReference>
<dbReference type="Pfam" id="PF04542">
    <property type="entry name" value="Sigma70_r2"/>
    <property type="match status" value="1"/>
</dbReference>
<proteinExistence type="inferred from homology"/>
<feature type="domain" description="RNA polymerase sigma factor 70 region 4 type 2" evidence="7">
    <location>
        <begin position="116"/>
        <end position="167"/>
    </location>
</feature>
<evidence type="ECO:0000313" key="9">
    <source>
        <dbReference type="EMBL" id="SEO82870.1"/>
    </source>
</evidence>
<dbReference type="GO" id="GO:0003677">
    <property type="term" value="F:DNA binding"/>
    <property type="evidence" value="ECO:0007669"/>
    <property type="project" value="InterPro"/>
</dbReference>
<dbReference type="GO" id="GO:0003824">
    <property type="term" value="F:catalytic activity"/>
    <property type="evidence" value="ECO:0007669"/>
    <property type="project" value="UniProtKB-ARBA"/>
</dbReference>
<dbReference type="STRING" id="394193.SAMN04489732_102310"/>
<accession>A0A1H8SVU1</accession>
<organism evidence="9 10">
    <name type="scientific">Amycolatopsis saalfeldensis</name>
    <dbReference type="NCBI Taxonomy" id="394193"/>
    <lineage>
        <taxon>Bacteria</taxon>
        <taxon>Bacillati</taxon>
        <taxon>Actinomycetota</taxon>
        <taxon>Actinomycetes</taxon>
        <taxon>Pseudonocardiales</taxon>
        <taxon>Pseudonocardiaceae</taxon>
        <taxon>Amycolatopsis</taxon>
    </lineage>
</organism>
<sequence>MVEVDGRTAEAAVAQAFREERALVVATLIRVTGDWDLAEECVQDAFALAVRTWPRDGVPARPGAWLTTTARNRAIDRIRRETVGAGKLREAARLIVPEEPGNTDESGVPDDRLRLIFTCCHPALAVEAQVALALRTLAGLSTAEIARAFLVPEPTMSQRLVRVKRKIRTAGIPYRVPPAHLLPERLAAVLGVLYLLFNEGYTASAGPDLQRPDLAAEAIRLARVLASLMPDETEVAGLFALMLLQHARRDTRVTSDGDLVPLDEQDRTRWDTAAITEGTALLEAALRRGEPGRYQIQAAIAACHTPEGSDWPQIAGLYGELLKHLPTPVVELNRAVAVGMAAGPAAGLALADELTARGDLAGYHLLPATRADFLRRLGRTVEARAAYTEALALAGTGAERAYLTRRISELPGAGVSVPAPAVRRLGEPTPETEGHPVIGKTLRLPGTELHYELDGSGPVLLLVPGGPADATAFTGLRPLLTSRYTVVTFDPRGISRSAVTGEPGPDLVGDHAEDVHRLLAEIGGEPAYVFANSGGAITMLEHLKRHPGQVRTLVAHEPPVSRYLGEMLAEGPDIPAIYREHGTEAAFAAFMAGTGFEVPPPPAAPTPEEIEQGKRMQANLGFFFGHLMAAIGQWEPDLDALRASSARLVIGVGAAAEGTPAHTAGLGLARELGLEPVPFTGDHGGFAGQPGPFAEQLTAVLDQH</sequence>
<evidence type="ECO:0000256" key="3">
    <source>
        <dbReference type="ARBA" id="ARBA00023082"/>
    </source>
</evidence>
<feature type="domain" description="RNA polymerase sigma-70 region 2" evidence="6">
    <location>
        <begin position="17"/>
        <end position="81"/>
    </location>
</feature>
<dbReference type="GO" id="GO:0006352">
    <property type="term" value="P:DNA-templated transcription initiation"/>
    <property type="evidence" value="ECO:0007669"/>
    <property type="project" value="InterPro"/>
</dbReference>
<feature type="domain" description="AB hydrolase-1" evidence="5">
    <location>
        <begin position="458"/>
        <end position="558"/>
    </location>
</feature>
<dbReference type="Proteomes" id="UP000198582">
    <property type="component" value="Unassembled WGS sequence"/>
</dbReference>
<dbReference type="SUPFAM" id="SSF53474">
    <property type="entry name" value="alpha/beta-Hydrolases"/>
    <property type="match status" value="1"/>
</dbReference>
<keyword evidence="3" id="KW-0731">Sigma factor</keyword>
<comment type="similarity">
    <text evidence="1">Belongs to the sigma-70 factor family. ECF subfamily.</text>
</comment>
<evidence type="ECO:0000313" key="10">
    <source>
        <dbReference type="Proteomes" id="UP000198582"/>
    </source>
</evidence>
<dbReference type="EMBL" id="FOEF01000002">
    <property type="protein sequence ID" value="SEO82870.1"/>
    <property type="molecule type" value="Genomic_DNA"/>
</dbReference>
<dbReference type="Pfam" id="PF08281">
    <property type="entry name" value="Sigma70_r4_2"/>
    <property type="match status" value="1"/>
</dbReference>
<dbReference type="AlphaFoldDB" id="A0A1H8SVU1"/>
<evidence type="ECO:0000259" key="5">
    <source>
        <dbReference type="Pfam" id="PF00561"/>
    </source>
</evidence>
<keyword evidence="4" id="KW-0804">Transcription</keyword>
<evidence type="ECO:0000256" key="2">
    <source>
        <dbReference type="ARBA" id="ARBA00023015"/>
    </source>
</evidence>
<evidence type="ECO:0000259" key="6">
    <source>
        <dbReference type="Pfam" id="PF04542"/>
    </source>
</evidence>
<gene>
    <name evidence="9" type="ORF">SAMN04489732_102310</name>
</gene>
<reference evidence="10" key="1">
    <citation type="submission" date="2016-10" db="EMBL/GenBank/DDBJ databases">
        <authorList>
            <person name="Varghese N."/>
            <person name="Submissions S."/>
        </authorList>
    </citation>
    <scope>NUCLEOTIDE SEQUENCE [LARGE SCALE GENOMIC DNA]</scope>
    <source>
        <strain evidence="10">DSM 44993</strain>
    </source>
</reference>
<dbReference type="PANTHER" id="PTHR47756:SF2">
    <property type="entry name" value="BLL6612 PROTEIN"/>
    <property type="match status" value="1"/>
</dbReference>
<evidence type="ECO:0000256" key="1">
    <source>
        <dbReference type="ARBA" id="ARBA00010641"/>
    </source>
</evidence>
<dbReference type="Gene3D" id="3.40.50.1820">
    <property type="entry name" value="alpha/beta hydrolase"/>
    <property type="match status" value="1"/>
</dbReference>
<dbReference type="SUPFAM" id="SSF88946">
    <property type="entry name" value="Sigma2 domain of RNA polymerase sigma factors"/>
    <property type="match status" value="1"/>
</dbReference>